<organism evidence="3">
    <name type="scientific">marine metagenome</name>
    <dbReference type="NCBI Taxonomy" id="408172"/>
    <lineage>
        <taxon>unclassified sequences</taxon>
        <taxon>metagenomes</taxon>
        <taxon>ecological metagenomes</taxon>
    </lineage>
</organism>
<feature type="non-terminal residue" evidence="3">
    <location>
        <position position="1"/>
    </location>
</feature>
<evidence type="ECO:0000313" key="3">
    <source>
        <dbReference type="EMBL" id="SVD11268.1"/>
    </source>
</evidence>
<dbReference type="InterPro" id="IPR011478">
    <property type="entry name" value="DUF1585"/>
</dbReference>
<dbReference type="Pfam" id="PF07627">
    <property type="entry name" value="PSCyt3"/>
    <property type="match status" value="1"/>
</dbReference>
<name>A0A382SQ31_9ZZZZ</name>
<gene>
    <name evidence="3" type="ORF">METZ01_LOCUS364122</name>
</gene>
<dbReference type="Pfam" id="PF07624">
    <property type="entry name" value="PSD2"/>
    <property type="match status" value="1"/>
</dbReference>
<feature type="domain" description="DUF1585" evidence="1">
    <location>
        <begin position="62"/>
        <end position="134"/>
    </location>
</feature>
<feature type="domain" description="DUF1588" evidence="2">
    <location>
        <begin position="1"/>
        <end position="42"/>
    </location>
</feature>
<sequence length="138" mass="15562">TIRQKLEAHAQNPNCAACHKNIDPLGLAFDQFDAIGQWRTHEVVAKGTGANPPVNPSGKMPDGRTFANANEFKKLMLDDRDRFTKAFVEHLCTYALRRVLTVDDRKDVQSIVDKAKESNYQLKEVIRAVALSDLIQKR</sequence>
<reference evidence="3" key="1">
    <citation type="submission" date="2018-05" db="EMBL/GenBank/DDBJ databases">
        <authorList>
            <person name="Lanie J.A."/>
            <person name="Ng W.-L."/>
            <person name="Kazmierczak K.M."/>
            <person name="Andrzejewski T.M."/>
            <person name="Davidsen T.M."/>
            <person name="Wayne K.J."/>
            <person name="Tettelin H."/>
            <person name="Glass J.I."/>
            <person name="Rusch D."/>
            <person name="Podicherti R."/>
            <person name="Tsui H.-C.T."/>
            <person name="Winkler M.E."/>
        </authorList>
    </citation>
    <scope>NUCLEOTIDE SEQUENCE</scope>
</reference>
<proteinExistence type="predicted"/>
<evidence type="ECO:0000259" key="1">
    <source>
        <dbReference type="Pfam" id="PF07624"/>
    </source>
</evidence>
<evidence type="ECO:0000259" key="2">
    <source>
        <dbReference type="Pfam" id="PF07627"/>
    </source>
</evidence>
<dbReference type="AlphaFoldDB" id="A0A382SQ31"/>
<dbReference type="EMBL" id="UINC01130291">
    <property type="protein sequence ID" value="SVD11268.1"/>
    <property type="molecule type" value="Genomic_DNA"/>
</dbReference>
<protein>
    <recommendedName>
        <fullName evidence="4">DUF1585 domain-containing protein</fullName>
    </recommendedName>
</protein>
<accession>A0A382SQ31</accession>
<dbReference type="InterPro" id="IPR013039">
    <property type="entry name" value="DUF1588"/>
</dbReference>
<evidence type="ECO:0008006" key="4">
    <source>
        <dbReference type="Google" id="ProtNLM"/>
    </source>
</evidence>